<name>A0A4S4BYS1_9BACL</name>
<comment type="caution">
    <text evidence="5">The sequence shown here is derived from an EMBL/GenBank/DDBJ whole genome shotgun (WGS) entry which is preliminary data.</text>
</comment>
<keyword evidence="2" id="KW-0238">DNA-binding</keyword>
<dbReference type="InterPro" id="IPR009057">
    <property type="entry name" value="Homeodomain-like_sf"/>
</dbReference>
<evidence type="ECO:0000256" key="1">
    <source>
        <dbReference type="ARBA" id="ARBA00023015"/>
    </source>
</evidence>
<reference evidence="5 6" key="1">
    <citation type="submission" date="2019-04" db="EMBL/GenBank/DDBJ databases">
        <title>Cohnella sp. nov. isolated from preserved vegetables.</title>
        <authorList>
            <person name="Lin S.-Y."/>
            <person name="Hung M.-H."/>
            <person name="Young C.-C."/>
        </authorList>
    </citation>
    <scope>NUCLEOTIDE SEQUENCE [LARGE SCALE GENOMIC DNA]</scope>
    <source>
        <strain evidence="5 6">CC-MHH1044</strain>
    </source>
</reference>
<dbReference type="PANTHER" id="PTHR43280:SF2">
    <property type="entry name" value="HTH-TYPE TRANSCRIPTIONAL REGULATOR EXSA"/>
    <property type="match status" value="1"/>
</dbReference>
<accession>A0A4S4BYS1</accession>
<dbReference type="RefSeq" id="WP_136369870.1">
    <property type="nucleotide sequence ID" value="NZ_SSOB01000012.1"/>
</dbReference>
<dbReference type="OrthoDB" id="345364at2"/>
<dbReference type="InterPro" id="IPR020449">
    <property type="entry name" value="Tscrpt_reg_AraC-type_HTH"/>
</dbReference>
<dbReference type="InterPro" id="IPR018060">
    <property type="entry name" value="HTH_AraC"/>
</dbReference>
<dbReference type="PANTHER" id="PTHR43280">
    <property type="entry name" value="ARAC-FAMILY TRANSCRIPTIONAL REGULATOR"/>
    <property type="match status" value="1"/>
</dbReference>
<dbReference type="SUPFAM" id="SSF51215">
    <property type="entry name" value="Regulatory protein AraC"/>
    <property type="match status" value="1"/>
</dbReference>
<dbReference type="PRINTS" id="PR00032">
    <property type="entry name" value="HTHARAC"/>
</dbReference>
<dbReference type="EMBL" id="SSOB01000012">
    <property type="protein sequence ID" value="THF79882.1"/>
    <property type="molecule type" value="Genomic_DNA"/>
</dbReference>
<dbReference type="GO" id="GO:0003700">
    <property type="term" value="F:DNA-binding transcription factor activity"/>
    <property type="evidence" value="ECO:0007669"/>
    <property type="project" value="InterPro"/>
</dbReference>
<organism evidence="5 6">
    <name type="scientific">Cohnella fermenti</name>
    <dbReference type="NCBI Taxonomy" id="2565925"/>
    <lineage>
        <taxon>Bacteria</taxon>
        <taxon>Bacillati</taxon>
        <taxon>Bacillota</taxon>
        <taxon>Bacilli</taxon>
        <taxon>Bacillales</taxon>
        <taxon>Paenibacillaceae</taxon>
        <taxon>Cohnella</taxon>
    </lineage>
</organism>
<dbReference type="PROSITE" id="PS00041">
    <property type="entry name" value="HTH_ARAC_FAMILY_1"/>
    <property type="match status" value="1"/>
</dbReference>
<proteinExistence type="predicted"/>
<keyword evidence="3" id="KW-0804">Transcription</keyword>
<dbReference type="AlphaFoldDB" id="A0A4S4BYS1"/>
<keyword evidence="1" id="KW-0805">Transcription regulation</keyword>
<dbReference type="InterPro" id="IPR037923">
    <property type="entry name" value="HTH-like"/>
</dbReference>
<keyword evidence="6" id="KW-1185">Reference proteome</keyword>
<dbReference type="InterPro" id="IPR003313">
    <property type="entry name" value="AraC-bd"/>
</dbReference>
<evidence type="ECO:0000313" key="6">
    <source>
        <dbReference type="Proteomes" id="UP000310636"/>
    </source>
</evidence>
<dbReference type="SMART" id="SM00342">
    <property type="entry name" value="HTH_ARAC"/>
    <property type="match status" value="1"/>
</dbReference>
<evidence type="ECO:0000256" key="3">
    <source>
        <dbReference type="ARBA" id="ARBA00023163"/>
    </source>
</evidence>
<dbReference type="Proteomes" id="UP000310636">
    <property type="component" value="Unassembled WGS sequence"/>
</dbReference>
<dbReference type="InterPro" id="IPR018062">
    <property type="entry name" value="HTH_AraC-typ_CS"/>
</dbReference>
<dbReference type="SUPFAM" id="SSF46689">
    <property type="entry name" value="Homeodomain-like"/>
    <property type="match status" value="1"/>
</dbReference>
<evidence type="ECO:0000259" key="4">
    <source>
        <dbReference type="PROSITE" id="PS01124"/>
    </source>
</evidence>
<feature type="domain" description="HTH araC/xylS-type" evidence="4">
    <location>
        <begin position="164"/>
        <end position="262"/>
    </location>
</feature>
<evidence type="ECO:0000313" key="5">
    <source>
        <dbReference type="EMBL" id="THF79882.1"/>
    </source>
</evidence>
<protein>
    <submittedName>
        <fullName evidence="5">AraC family transcriptional regulator</fullName>
    </submittedName>
</protein>
<evidence type="ECO:0000256" key="2">
    <source>
        <dbReference type="ARBA" id="ARBA00023125"/>
    </source>
</evidence>
<dbReference type="Pfam" id="PF02311">
    <property type="entry name" value="AraC_binding"/>
    <property type="match status" value="1"/>
</dbReference>
<dbReference type="GO" id="GO:0043565">
    <property type="term" value="F:sequence-specific DNA binding"/>
    <property type="evidence" value="ECO:0007669"/>
    <property type="project" value="InterPro"/>
</dbReference>
<gene>
    <name evidence="5" type="ORF">E6C55_11135</name>
</gene>
<sequence length="265" mass="30618">MTGHSLNIHMVGYSVHHQPFSTLGKREPEIMLIRLQVKGRCKATVNDKPFDLEPGDLILSRPQESYQLFIDAAPDRESADYFMACSGEWAIRWLGRCGIPSKIKIPLSEDILLLWNRLVEEQRNLREDNDELKEYLFKSLCLTLERTVKLLAEGAAPNEKFLPYRIKRFIEQHATERLTLGDIASRFEVSVSTAVHLFKTTFSVSIIRYAVEVRLAIAAERILHTNSPLEEIADACGFQSYPYFCRTFRSRYKLPPSQYRTHLRP</sequence>
<dbReference type="Pfam" id="PF12833">
    <property type="entry name" value="HTH_18"/>
    <property type="match status" value="1"/>
</dbReference>
<dbReference type="PROSITE" id="PS01124">
    <property type="entry name" value="HTH_ARAC_FAMILY_2"/>
    <property type="match status" value="1"/>
</dbReference>
<dbReference type="Gene3D" id="1.10.10.60">
    <property type="entry name" value="Homeodomain-like"/>
    <property type="match status" value="1"/>
</dbReference>